<feature type="region of interest" description="Disordered" evidence="1">
    <location>
        <begin position="460"/>
        <end position="504"/>
    </location>
</feature>
<feature type="compositionally biased region" description="Basic and acidic residues" evidence="1">
    <location>
        <begin position="61"/>
        <end position="82"/>
    </location>
</feature>
<feature type="region of interest" description="Disordered" evidence="1">
    <location>
        <begin position="61"/>
        <end position="87"/>
    </location>
</feature>
<protein>
    <submittedName>
        <fullName evidence="2">Uncharacterized protein</fullName>
    </submittedName>
</protein>
<name>A0ABN9TG97_9DINO</name>
<evidence type="ECO:0000256" key="1">
    <source>
        <dbReference type="SAM" id="MobiDB-lite"/>
    </source>
</evidence>
<evidence type="ECO:0000313" key="2">
    <source>
        <dbReference type="EMBL" id="CAK0844870.1"/>
    </source>
</evidence>
<sequence length="798" mass="85750">MVSFDKNRVDAANALSCAREEAHKIDYSKNFRAGATASRLMSEKLEGYHIRYFAIKPMHERKQPLEADEREQGQTSIRDHGPRSNNQNQFVEWAGTEVNREGSKIFGWPAAEAETAMRNRQTGRTNAKPITRWTLTVKDCAGWFLNGIISPMNGTLRMHGVMWIGELRAGKSNGGCDFAHGSIGQAAANSCDRDAEKAALHAATRNKYKLDQFKRIIAPSLEEVKTENDSNAILARSHVTVVAGIGVHWRTASANLEGGAEFTPWPNPRSPDPFTSEARDTPSPAVRPLPSDYAEKMAWSIGYMGNLVEGLDAPTAATVRIALMFGDGPGRTASVVGNISRFESGTASAPPASAAASAPRPDGAARAPADQGDGEINSEGGMGGRFGEPPQEEGAFNSGGGVDGPEESAPAPGVAQPPIAGRCGELTKEGHDEQVETLKSLAKVHHGAFEAELGRMIEQDERRAPGPSAAPPDEVSPPAPTKLAPQHAPPSNAEVSQDPSWLKGARGNSWAPILRVVNLLRLGRPRKDIEAEIEAGRGNYARFALLAWRGLYQETLGKGAVSLGDRAIGGTQRATRKLPTMGALKRQPARTIHRNQEPTKRDSNYLKTRKGTAKRAPATKKAAARTAKKPAANLKNAGRWLWLATRVGLGKTACAHEKKNKMIADRLRLRVADAQGGAPRGLGGIKVTLEEKVKKGTFLVQDGWTSTTAAAKALGYTSAPPVAHEKNCRDPAAGFRANDAESENSRLTGWDRQRYGQLQLGALGIEEYAFHVNAGDTVESMFEGLSHANGGPRQNRLP</sequence>
<feature type="region of interest" description="Disordered" evidence="1">
    <location>
        <begin position="343"/>
        <end position="425"/>
    </location>
</feature>
<feature type="region of interest" description="Disordered" evidence="1">
    <location>
        <begin position="581"/>
        <end position="630"/>
    </location>
</feature>
<organism evidence="2 3">
    <name type="scientific">Prorocentrum cordatum</name>
    <dbReference type="NCBI Taxonomy" id="2364126"/>
    <lineage>
        <taxon>Eukaryota</taxon>
        <taxon>Sar</taxon>
        <taxon>Alveolata</taxon>
        <taxon>Dinophyceae</taxon>
        <taxon>Prorocentrales</taxon>
        <taxon>Prorocentraceae</taxon>
        <taxon>Prorocentrum</taxon>
    </lineage>
</organism>
<reference evidence="2" key="1">
    <citation type="submission" date="2023-10" db="EMBL/GenBank/DDBJ databases">
        <authorList>
            <person name="Chen Y."/>
            <person name="Shah S."/>
            <person name="Dougan E. K."/>
            <person name="Thang M."/>
            <person name="Chan C."/>
        </authorList>
    </citation>
    <scope>NUCLEOTIDE SEQUENCE [LARGE SCALE GENOMIC DNA]</scope>
</reference>
<feature type="compositionally biased region" description="Basic and acidic residues" evidence="1">
    <location>
        <begin position="594"/>
        <end position="604"/>
    </location>
</feature>
<comment type="caution">
    <text evidence="2">The sequence shown here is derived from an EMBL/GenBank/DDBJ whole genome shotgun (WGS) entry which is preliminary data.</text>
</comment>
<gene>
    <name evidence="2" type="ORF">PCOR1329_LOCUS38844</name>
</gene>
<feature type="region of interest" description="Disordered" evidence="1">
    <location>
        <begin position="260"/>
        <end position="290"/>
    </location>
</feature>
<feature type="compositionally biased region" description="Low complexity" evidence="1">
    <location>
        <begin position="347"/>
        <end position="371"/>
    </location>
</feature>
<evidence type="ECO:0000313" key="3">
    <source>
        <dbReference type="Proteomes" id="UP001189429"/>
    </source>
</evidence>
<proteinExistence type="predicted"/>
<feature type="compositionally biased region" description="Pro residues" evidence="1">
    <location>
        <begin position="468"/>
        <end position="480"/>
    </location>
</feature>
<dbReference type="EMBL" id="CAUYUJ010014699">
    <property type="protein sequence ID" value="CAK0844870.1"/>
    <property type="molecule type" value="Genomic_DNA"/>
</dbReference>
<accession>A0ABN9TG97</accession>
<dbReference type="Proteomes" id="UP001189429">
    <property type="component" value="Unassembled WGS sequence"/>
</dbReference>
<keyword evidence="3" id="KW-1185">Reference proteome</keyword>